<dbReference type="AlphaFoldDB" id="A0A2S3U934"/>
<protein>
    <submittedName>
        <fullName evidence="1">Uncharacterized protein</fullName>
    </submittedName>
</protein>
<evidence type="ECO:0000313" key="1">
    <source>
        <dbReference type="EMBL" id="POD88565.1"/>
    </source>
</evidence>
<proteinExistence type="predicted"/>
<accession>A0A2S3U934</accession>
<dbReference type="EMBL" id="NKCZ01000071">
    <property type="protein sequence ID" value="POD88565.1"/>
    <property type="molecule type" value="Genomic_DNA"/>
</dbReference>
<organism evidence="1 2">
    <name type="scientific">Lactiplantibacillus plantarum subsp. plantarum</name>
    <dbReference type="NCBI Taxonomy" id="337330"/>
    <lineage>
        <taxon>Bacteria</taxon>
        <taxon>Bacillati</taxon>
        <taxon>Bacillota</taxon>
        <taxon>Bacilli</taxon>
        <taxon>Lactobacillales</taxon>
        <taxon>Lactobacillaceae</taxon>
        <taxon>Lactiplantibacillus</taxon>
    </lineage>
</organism>
<comment type="caution">
    <text evidence="1">The sequence shown here is derived from an EMBL/GenBank/DDBJ whole genome shotgun (WGS) entry which is preliminary data.</text>
</comment>
<sequence>MIAGLEDITKGDLKIDGEVMNKVHPKIVISQWFSKTMRYIHKCRSLTIWLLD</sequence>
<gene>
    <name evidence="1" type="ORF">S101258_00678</name>
</gene>
<name>A0A2S3U934_LACPN</name>
<reference evidence="1 2" key="1">
    <citation type="submission" date="2017-06" db="EMBL/GenBank/DDBJ databases">
        <title>Genome sequence of Lactobacillus plantarum subsp. plantarum strain SRCM101258.</title>
        <authorList>
            <person name="Cho S.H."/>
        </authorList>
    </citation>
    <scope>NUCLEOTIDE SEQUENCE [LARGE SCALE GENOMIC DNA]</scope>
    <source>
        <strain evidence="1 2">SRCM101258</strain>
    </source>
</reference>
<dbReference type="Proteomes" id="UP000236990">
    <property type="component" value="Unassembled WGS sequence"/>
</dbReference>
<evidence type="ECO:0000313" key="2">
    <source>
        <dbReference type="Proteomes" id="UP000236990"/>
    </source>
</evidence>